<accession>A0ABP7YZ29</accession>
<evidence type="ECO:0000313" key="3">
    <source>
        <dbReference type="Proteomes" id="UP001500101"/>
    </source>
</evidence>
<keyword evidence="3" id="KW-1185">Reference proteome</keyword>
<feature type="transmembrane region" description="Helical" evidence="1">
    <location>
        <begin position="12"/>
        <end position="31"/>
    </location>
</feature>
<reference evidence="3" key="1">
    <citation type="journal article" date="2019" name="Int. J. Syst. Evol. Microbiol.">
        <title>The Global Catalogue of Microorganisms (GCM) 10K type strain sequencing project: providing services to taxonomists for standard genome sequencing and annotation.</title>
        <authorList>
            <consortium name="The Broad Institute Genomics Platform"/>
            <consortium name="The Broad Institute Genome Sequencing Center for Infectious Disease"/>
            <person name="Wu L."/>
            <person name="Ma J."/>
        </authorList>
    </citation>
    <scope>NUCLEOTIDE SEQUENCE [LARGE SCALE GENOMIC DNA]</scope>
    <source>
        <strain evidence="3">JCM 16704</strain>
    </source>
</reference>
<gene>
    <name evidence="2" type="ORF">GCM10022216_25920</name>
</gene>
<organism evidence="2 3">
    <name type="scientific">Sphingobacterium kyonggiense</name>
    <dbReference type="NCBI Taxonomy" id="714075"/>
    <lineage>
        <taxon>Bacteria</taxon>
        <taxon>Pseudomonadati</taxon>
        <taxon>Bacteroidota</taxon>
        <taxon>Sphingobacteriia</taxon>
        <taxon>Sphingobacteriales</taxon>
        <taxon>Sphingobacteriaceae</taxon>
        <taxon>Sphingobacterium</taxon>
    </lineage>
</organism>
<keyword evidence="1" id="KW-1133">Transmembrane helix</keyword>
<feature type="transmembrane region" description="Helical" evidence="1">
    <location>
        <begin position="43"/>
        <end position="69"/>
    </location>
</feature>
<evidence type="ECO:0000256" key="1">
    <source>
        <dbReference type="SAM" id="Phobius"/>
    </source>
</evidence>
<name>A0ABP7YZ29_9SPHI</name>
<dbReference type="EMBL" id="BAAAZI010000011">
    <property type="protein sequence ID" value="GAA4143724.1"/>
    <property type="molecule type" value="Genomic_DNA"/>
</dbReference>
<protein>
    <submittedName>
        <fullName evidence="2">Uncharacterized protein</fullName>
    </submittedName>
</protein>
<keyword evidence="1" id="KW-0472">Membrane</keyword>
<comment type="caution">
    <text evidence="2">The sequence shown here is derived from an EMBL/GenBank/DDBJ whole genome shotgun (WGS) entry which is preliminary data.</text>
</comment>
<evidence type="ECO:0000313" key="2">
    <source>
        <dbReference type="EMBL" id="GAA4143724.1"/>
    </source>
</evidence>
<proteinExistence type="predicted"/>
<keyword evidence="1" id="KW-0812">Transmembrane</keyword>
<dbReference type="Proteomes" id="UP001500101">
    <property type="component" value="Unassembled WGS sequence"/>
</dbReference>
<sequence length="163" mass="19143">MTDISWTSSAWNYFSIAFFYFVIANLLFYLIHISRKVWRVLAILGTVFVFFVGFFMGSLGILGVDYFMYDYSYKEVKDLGDGHVYRVTGARMSSNAKPIRVYVDRKIAFLPFLQKEVFNEYYYDYSRRHGPIQVKYNVDQKLLVLTAEHSISGQKAWTKTIKL</sequence>